<proteinExistence type="predicted"/>
<dbReference type="Gene3D" id="1.20.120.680">
    <property type="entry name" value="Formiminotetrahydrofolate cyclodeaminase monomer, up-and-down helical bundle"/>
    <property type="match status" value="1"/>
</dbReference>
<dbReference type="EMBL" id="CM001022">
    <property type="protein sequence ID" value="EFQ23864.1"/>
    <property type="molecule type" value="Genomic_DNA"/>
</dbReference>
<keyword evidence="3" id="KW-1185">Reference proteome</keyword>
<dbReference type="InterPro" id="IPR036178">
    <property type="entry name" value="Formintransfe-cycloase-like_sf"/>
</dbReference>
<sequence length="211" mass="22445">MALQNLTVEGFVRELASDSPAPGGGSVAALCGSLGAGLSAMVARLTLGKEKYREHWDAMEALQAEGDQLLARFLSLMEEDTESFNAFMAARKLPKETEGQKAARAQAIQEASKKTALVPLETLKACSDLVRLAGQAVAHGNPNAVTDAGTAALLAEAAGWGAAYNVSINLSGVEDQTFVARCRREVQSALEEIGTRAREIREKLRKDLEMA</sequence>
<keyword evidence="2" id="KW-0456">Lyase</keyword>
<evidence type="ECO:0000313" key="2">
    <source>
        <dbReference type="EMBL" id="EFQ23864.1"/>
    </source>
</evidence>
<dbReference type="SUPFAM" id="SSF101262">
    <property type="entry name" value="Methenyltetrahydrofolate cyclohydrolase-like"/>
    <property type="match status" value="1"/>
</dbReference>
<dbReference type="eggNOG" id="COG3404">
    <property type="taxonomic scope" value="Bacteria"/>
</dbReference>
<dbReference type="PaxDb" id="584708-Apau_1445"/>
<dbReference type="RefSeq" id="WP_006301068.1">
    <property type="nucleotide sequence ID" value="NZ_CM001022.1"/>
</dbReference>
<organism evidence="2 3">
    <name type="scientific">Aminomonas paucivorans DSM 12260</name>
    <dbReference type="NCBI Taxonomy" id="584708"/>
    <lineage>
        <taxon>Bacteria</taxon>
        <taxon>Thermotogati</taxon>
        <taxon>Synergistota</taxon>
        <taxon>Synergistia</taxon>
        <taxon>Synergistales</taxon>
        <taxon>Synergistaceae</taxon>
        <taxon>Aminomonas</taxon>
    </lineage>
</organism>
<evidence type="ECO:0000259" key="1">
    <source>
        <dbReference type="Pfam" id="PF04961"/>
    </source>
</evidence>
<dbReference type="GO" id="GO:0030412">
    <property type="term" value="F:formimidoyltetrahydrofolate cyclodeaminase activity"/>
    <property type="evidence" value="ECO:0007669"/>
    <property type="project" value="UniProtKB-EC"/>
</dbReference>
<evidence type="ECO:0000313" key="3">
    <source>
        <dbReference type="Proteomes" id="UP000005096"/>
    </source>
</evidence>
<accession>E3D0P3</accession>
<dbReference type="Pfam" id="PF04961">
    <property type="entry name" value="FTCD_C"/>
    <property type="match status" value="1"/>
</dbReference>
<dbReference type="HOGENOM" id="CLU_088419_0_0_0"/>
<protein>
    <submittedName>
        <fullName evidence="2">Formimidoyltetrahydrofolate cyclodeaminase</fullName>
        <ecNumber evidence="2">4.3.1.4</ecNumber>
    </submittedName>
</protein>
<name>E3D0P3_9BACT</name>
<gene>
    <name evidence="2" type="ORF">Apau_1445</name>
</gene>
<feature type="domain" description="Cyclodeaminase/cyclohydrolase" evidence="1">
    <location>
        <begin position="7"/>
        <end position="187"/>
    </location>
</feature>
<dbReference type="AlphaFoldDB" id="E3D0P3"/>
<reference evidence="2 3" key="1">
    <citation type="journal article" date="2010" name="Stand. Genomic Sci.">
        <title>Non-contiguous finished genome sequence of Aminomonas paucivorans type strain (GLU-3).</title>
        <authorList>
            <person name="Pitluck S."/>
            <person name="Yasawong M."/>
            <person name="Held B."/>
            <person name="Lapidus A."/>
            <person name="Nolan M."/>
            <person name="Copeland A."/>
            <person name="Lucas S."/>
            <person name="Del Rio T.G."/>
            <person name="Tice H."/>
            <person name="Cheng J.F."/>
            <person name="Chertkov O."/>
            <person name="Goodwin L."/>
            <person name="Tapia R."/>
            <person name="Han C."/>
            <person name="Liolios K."/>
            <person name="Ivanova N."/>
            <person name="Mavromatis K."/>
            <person name="Ovchinnikova G."/>
            <person name="Pati A."/>
            <person name="Chen A."/>
            <person name="Palaniappan K."/>
            <person name="Land M."/>
            <person name="Hauser L."/>
            <person name="Chang Y.J."/>
            <person name="Jeffries C.D."/>
            <person name="Pukall R."/>
            <person name="Spring S."/>
            <person name="Rohde M."/>
            <person name="Sikorski J."/>
            <person name="Goker M."/>
            <person name="Woyke T."/>
            <person name="Bristow J."/>
            <person name="Eisen J.A."/>
            <person name="Markowitz V."/>
            <person name="Hugenholtz P."/>
            <person name="Kyrpides N.C."/>
            <person name="Klenk H.P."/>
        </authorList>
    </citation>
    <scope>NUCLEOTIDE SEQUENCE [LARGE SCALE GENOMIC DNA]</scope>
    <source>
        <strain evidence="2 3">DSM 12260</strain>
    </source>
</reference>
<dbReference type="InterPro" id="IPR007044">
    <property type="entry name" value="Cyclodeamin/CycHdrlase"/>
</dbReference>
<dbReference type="EC" id="4.3.1.4" evidence="2"/>
<dbReference type="Proteomes" id="UP000005096">
    <property type="component" value="Chromosome"/>
</dbReference>
<dbReference type="OrthoDB" id="9784653at2"/>
<dbReference type="STRING" id="584708.Apau_1445"/>